<dbReference type="Pfam" id="PF14111">
    <property type="entry name" value="DUF4283"/>
    <property type="match status" value="1"/>
</dbReference>
<dbReference type="PANTHER" id="PTHR31286">
    <property type="entry name" value="GLYCINE-RICH CELL WALL STRUCTURAL PROTEIN 1.8-LIKE"/>
    <property type="match status" value="1"/>
</dbReference>
<feature type="domain" description="DUF4283" evidence="1">
    <location>
        <begin position="2"/>
        <end position="46"/>
    </location>
</feature>
<dbReference type="OrthoDB" id="994333at2759"/>
<dbReference type="AlphaFoldDB" id="A0A7J9MD99"/>
<dbReference type="InterPro" id="IPR040256">
    <property type="entry name" value="At4g02000-like"/>
</dbReference>
<evidence type="ECO:0000313" key="3">
    <source>
        <dbReference type="Proteomes" id="UP000593576"/>
    </source>
</evidence>
<dbReference type="Proteomes" id="UP000593576">
    <property type="component" value="Unassembled WGS sequence"/>
</dbReference>
<sequence>MDIENDYFLAKLQSLEDYNKVITQGPWIIYGQYLIVQPWINFFNPKKPYLNVVLAWTRLSSLLSFMYKKRILEAVGGLVGKVAKLDFNSDSKTKGCFYRMAIFVDLDKPLYSLFFERKNKLRAFTKIPCVHCFSMAILLFRSSFAFEITSSIFWCLRGILRESPFMRVRPT</sequence>
<gene>
    <name evidence="2" type="ORF">Goshw_019315</name>
</gene>
<dbReference type="InterPro" id="IPR025558">
    <property type="entry name" value="DUF4283"/>
</dbReference>
<dbReference type="PANTHER" id="PTHR31286:SF173">
    <property type="entry name" value="DUF4283 DOMAIN-CONTAINING PROTEIN"/>
    <property type="match status" value="1"/>
</dbReference>
<evidence type="ECO:0000313" key="2">
    <source>
        <dbReference type="EMBL" id="MBA0868827.1"/>
    </source>
</evidence>
<accession>A0A7J9MD99</accession>
<reference evidence="2 3" key="1">
    <citation type="journal article" date="2019" name="Genome Biol. Evol.">
        <title>Insights into the evolution of the New World diploid cottons (Gossypium, subgenus Houzingenia) based on genome sequencing.</title>
        <authorList>
            <person name="Grover C.E."/>
            <person name="Arick M.A. 2nd"/>
            <person name="Thrash A."/>
            <person name="Conover J.L."/>
            <person name="Sanders W.S."/>
            <person name="Peterson D.G."/>
            <person name="Frelichowski J.E."/>
            <person name="Scheffler J.A."/>
            <person name="Scheffler B.E."/>
            <person name="Wendel J.F."/>
        </authorList>
    </citation>
    <scope>NUCLEOTIDE SEQUENCE [LARGE SCALE GENOMIC DNA]</scope>
    <source>
        <strain evidence="2">1</strain>
        <tissue evidence="2">Leaf</tissue>
    </source>
</reference>
<name>A0A7J9MD99_GOSSC</name>
<organism evidence="2 3">
    <name type="scientific">Gossypium schwendimanii</name>
    <name type="common">Cotton</name>
    <dbReference type="NCBI Taxonomy" id="34291"/>
    <lineage>
        <taxon>Eukaryota</taxon>
        <taxon>Viridiplantae</taxon>
        <taxon>Streptophyta</taxon>
        <taxon>Embryophyta</taxon>
        <taxon>Tracheophyta</taxon>
        <taxon>Spermatophyta</taxon>
        <taxon>Magnoliopsida</taxon>
        <taxon>eudicotyledons</taxon>
        <taxon>Gunneridae</taxon>
        <taxon>Pentapetalae</taxon>
        <taxon>rosids</taxon>
        <taxon>malvids</taxon>
        <taxon>Malvales</taxon>
        <taxon>Malvaceae</taxon>
        <taxon>Malvoideae</taxon>
        <taxon>Gossypium</taxon>
    </lineage>
</organism>
<proteinExistence type="predicted"/>
<keyword evidence="3" id="KW-1185">Reference proteome</keyword>
<protein>
    <recommendedName>
        <fullName evidence="1">DUF4283 domain-containing protein</fullName>
    </recommendedName>
</protein>
<dbReference type="EMBL" id="JABFAF010000010">
    <property type="protein sequence ID" value="MBA0868827.1"/>
    <property type="molecule type" value="Genomic_DNA"/>
</dbReference>
<evidence type="ECO:0000259" key="1">
    <source>
        <dbReference type="Pfam" id="PF14111"/>
    </source>
</evidence>
<comment type="caution">
    <text evidence="2">The sequence shown here is derived from an EMBL/GenBank/DDBJ whole genome shotgun (WGS) entry which is preliminary data.</text>
</comment>